<dbReference type="GO" id="GO:0005681">
    <property type="term" value="C:spliceosomal complex"/>
    <property type="evidence" value="ECO:0007669"/>
    <property type="project" value="InterPro"/>
</dbReference>
<feature type="region of interest" description="Disordered" evidence="10">
    <location>
        <begin position="80"/>
        <end position="112"/>
    </location>
</feature>
<feature type="domain" description="Sm" evidence="11">
    <location>
        <begin position="4"/>
        <end position="76"/>
    </location>
</feature>
<evidence type="ECO:0000256" key="7">
    <source>
        <dbReference type="ARBA" id="ARBA00023242"/>
    </source>
</evidence>
<keyword evidence="5 9" id="KW-0507">mRNA processing</keyword>
<reference evidence="12" key="1">
    <citation type="submission" date="2021-05" db="EMBL/GenBank/DDBJ databases">
        <title>A free-living protist that lacks canonical eukaryotic 1 DNA replication and segregation systems.</title>
        <authorList>
            <person name="Salas-Leiva D.E."/>
            <person name="Tromer E.C."/>
            <person name="Curtis B.A."/>
            <person name="Jerlstrom-Hultqvist J."/>
            <person name="Kolisko M."/>
            <person name="Yi Z."/>
            <person name="Salas-Leiva J.S."/>
            <person name="Gallot-Lavallee L."/>
            <person name="Kops G.J.P.L."/>
            <person name="Archibald J.M."/>
            <person name="Simpson A.G.B."/>
            <person name="Roger A.J."/>
        </authorList>
    </citation>
    <scope>NUCLEOTIDE SEQUENCE</scope>
    <source>
        <strain evidence="12">BICM</strain>
    </source>
</reference>
<evidence type="ECO:0000259" key="11">
    <source>
        <dbReference type="PROSITE" id="PS52002"/>
    </source>
</evidence>
<dbReference type="InterPro" id="IPR010920">
    <property type="entry name" value="LSM_dom_sf"/>
</dbReference>
<dbReference type="Pfam" id="PF01423">
    <property type="entry name" value="LSM"/>
    <property type="match status" value="1"/>
</dbReference>
<dbReference type="FunFam" id="2.30.30.100:FF:000002">
    <property type="entry name" value="Small nuclear ribonucleoprotein Sm D3"/>
    <property type="match status" value="1"/>
</dbReference>
<evidence type="ECO:0000256" key="8">
    <source>
        <dbReference type="ARBA" id="ARBA00023274"/>
    </source>
</evidence>
<proteinExistence type="inferred from homology"/>
<dbReference type="CDD" id="cd01721">
    <property type="entry name" value="Sm_D3"/>
    <property type="match status" value="1"/>
</dbReference>
<dbReference type="PROSITE" id="PS52002">
    <property type="entry name" value="SM"/>
    <property type="match status" value="1"/>
</dbReference>
<dbReference type="EMBL" id="JAHDYR010000006">
    <property type="protein sequence ID" value="KAG9396288.1"/>
    <property type="molecule type" value="Genomic_DNA"/>
</dbReference>
<gene>
    <name evidence="12" type="ORF">J8273_2019</name>
</gene>
<dbReference type="InterPro" id="IPR034099">
    <property type="entry name" value="SmD3"/>
</dbReference>
<comment type="caution">
    <text evidence="12">The sequence shown here is derived from an EMBL/GenBank/DDBJ whole genome shotgun (WGS) entry which is preliminary data.</text>
</comment>
<dbReference type="PANTHER" id="PTHR23338">
    <property type="entry name" value="SMALL NUCLEAR RIBONUCLEOPROTEIN SM"/>
    <property type="match status" value="1"/>
</dbReference>
<dbReference type="GO" id="GO:0000387">
    <property type="term" value="P:spliceosomal snRNP assembly"/>
    <property type="evidence" value="ECO:0007669"/>
    <property type="project" value="UniProtKB-UniRule"/>
</dbReference>
<evidence type="ECO:0000256" key="1">
    <source>
        <dbReference type="ARBA" id="ARBA00004123"/>
    </source>
</evidence>
<keyword evidence="4" id="KW-0963">Cytoplasm</keyword>
<dbReference type="Proteomes" id="UP000717585">
    <property type="component" value="Unassembled WGS sequence"/>
</dbReference>
<protein>
    <recommendedName>
        <fullName evidence="9">Small nuclear ribonucleoprotein Sm D3</fullName>
        <shortName evidence="9">Sm-D3</shortName>
    </recommendedName>
    <alternativeName>
        <fullName evidence="9">snRNP core protein D3</fullName>
    </alternativeName>
</protein>
<keyword evidence="13" id="KW-1185">Reference proteome</keyword>
<dbReference type="GO" id="GO:0003723">
    <property type="term" value="F:RNA binding"/>
    <property type="evidence" value="ECO:0007669"/>
    <property type="project" value="InterPro"/>
</dbReference>
<evidence type="ECO:0000313" key="13">
    <source>
        <dbReference type="Proteomes" id="UP000717585"/>
    </source>
</evidence>
<evidence type="ECO:0000313" key="12">
    <source>
        <dbReference type="EMBL" id="KAG9396288.1"/>
    </source>
</evidence>
<name>A0A8J6B5U3_9EUKA</name>
<organism evidence="12 13">
    <name type="scientific">Carpediemonas membranifera</name>
    <dbReference type="NCBI Taxonomy" id="201153"/>
    <lineage>
        <taxon>Eukaryota</taxon>
        <taxon>Metamonada</taxon>
        <taxon>Carpediemonas-like organisms</taxon>
        <taxon>Carpediemonas</taxon>
    </lineage>
</organism>
<dbReference type="SMART" id="SM00651">
    <property type="entry name" value="Sm"/>
    <property type="match status" value="1"/>
</dbReference>
<dbReference type="InterPro" id="IPR001163">
    <property type="entry name" value="Sm_dom_euk/arc"/>
</dbReference>
<evidence type="ECO:0000256" key="6">
    <source>
        <dbReference type="ARBA" id="ARBA00023187"/>
    </source>
</evidence>
<evidence type="ECO:0000256" key="2">
    <source>
        <dbReference type="ARBA" id="ARBA00004514"/>
    </source>
</evidence>
<evidence type="ECO:0000256" key="5">
    <source>
        <dbReference type="ARBA" id="ARBA00022664"/>
    </source>
</evidence>
<keyword evidence="6 9" id="KW-0508">mRNA splicing</keyword>
<dbReference type="OrthoDB" id="6425924at2759"/>
<dbReference type="GO" id="GO:0005829">
    <property type="term" value="C:cytosol"/>
    <property type="evidence" value="ECO:0007669"/>
    <property type="project" value="UniProtKB-SubCell"/>
</dbReference>
<dbReference type="AlphaFoldDB" id="A0A8J6B5U3"/>
<dbReference type="Gene3D" id="2.30.30.100">
    <property type="match status" value="1"/>
</dbReference>
<accession>A0A8J6B5U3</accession>
<keyword evidence="7 9" id="KW-0539">Nucleus</keyword>
<dbReference type="InterPro" id="IPR027141">
    <property type="entry name" value="LSm4/Sm_D1/D3"/>
</dbReference>
<dbReference type="InterPro" id="IPR047575">
    <property type="entry name" value="Sm"/>
</dbReference>
<evidence type="ECO:0000256" key="3">
    <source>
        <dbReference type="ARBA" id="ARBA00008146"/>
    </source>
</evidence>
<comment type="similarity">
    <text evidence="3 9">Belongs to the snRNP core protein family.</text>
</comment>
<evidence type="ECO:0000256" key="10">
    <source>
        <dbReference type="SAM" id="MobiDB-lite"/>
    </source>
</evidence>
<evidence type="ECO:0000256" key="9">
    <source>
        <dbReference type="RuleBase" id="RU365050"/>
    </source>
</evidence>
<feature type="compositionally biased region" description="Low complexity" evidence="10">
    <location>
        <begin position="101"/>
        <end position="112"/>
    </location>
</feature>
<keyword evidence="8 9" id="KW-0687">Ribonucleoprotein</keyword>
<dbReference type="SUPFAM" id="SSF50182">
    <property type="entry name" value="Sm-like ribonucleoproteins"/>
    <property type="match status" value="1"/>
</dbReference>
<comment type="subcellular location">
    <subcellularLocation>
        <location evidence="2">Cytoplasm</location>
        <location evidence="2">Cytosol</location>
    </subcellularLocation>
    <subcellularLocation>
        <location evidence="1 9">Nucleus</location>
    </subcellularLocation>
</comment>
<evidence type="ECO:0000256" key="4">
    <source>
        <dbReference type="ARBA" id="ARBA00022490"/>
    </source>
</evidence>
<sequence length="112" mass="12594">MIGIPLKVLYECQGHNVTVELTTNELYRGRVTNVEDSMNVSLADVTCVAKDGQTSYKERIFIRGSQIRFVAVPTMLSCSPHFHGQTQKGHQRPPGSGITKQQAQQQHQTQRR</sequence>